<dbReference type="eggNOG" id="KOG2235">
    <property type="taxonomic scope" value="Eukaryota"/>
</dbReference>
<dbReference type="GO" id="GO:0034976">
    <property type="term" value="P:response to endoplasmic reticulum stress"/>
    <property type="evidence" value="ECO:0007669"/>
    <property type="project" value="TreeGrafter"/>
</dbReference>
<dbReference type="OMA" id="FMAKELC"/>
<dbReference type="EMBL" id="JH992974">
    <property type="protein sequence ID" value="EKX51969.1"/>
    <property type="molecule type" value="Genomic_DNA"/>
</dbReference>
<dbReference type="KEGG" id="gtt:GUITHDRAFT_102581"/>
<dbReference type="Proteomes" id="UP000011087">
    <property type="component" value="Unassembled WGS sequence"/>
</dbReference>
<evidence type="ECO:0000313" key="9">
    <source>
        <dbReference type="Proteomes" id="UP000011087"/>
    </source>
</evidence>
<evidence type="ECO:0000313" key="7">
    <source>
        <dbReference type="EMBL" id="EKX51969.1"/>
    </source>
</evidence>
<dbReference type="EnsemblProtists" id="EKX51969">
    <property type="protein sequence ID" value="EKX51969"/>
    <property type="gene ID" value="GUITHDRAFT_102581"/>
</dbReference>
<dbReference type="GO" id="GO:0061666">
    <property type="term" value="F:UFM1 ligase activity"/>
    <property type="evidence" value="ECO:0007669"/>
    <property type="project" value="InterPro"/>
</dbReference>
<proteinExistence type="inferred from homology"/>
<dbReference type="Pfam" id="PF23659">
    <property type="entry name" value="UFL1"/>
    <property type="match status" value="1"/>
</dbReference>
<protein>
    <recommendedName>
        <fullName evidence="10">E3 UFM1-protein ligase 1 homolog</fullName>
    </recommendedName>
</protein>
<dbReference type="GO" id="GO:1990592">
    <property type="term" value="P:protein K69-linked ufmylation"/>
    <property type="evidence" value="ECO:0007669"/>
    <property type="project" value="TreeGrafter"/>
</dbReference>
<evidence type="ECO:0000313" key="8">
    <source>
        <dbReference type="EnsemblProtists" id="EKX51969"/>
    </source>
</evidence>
<name>L1JUI1_GUITC</name>
<dbReference type="PANTHER" id="PTHR31057:SF0">
    <property type="entry name" value="E3 UFM1-PROTEIN LIGASE 1"/>
    <property type="match status" value="1"/>
</dbReference>
<evidence type="ECO:0000256" key="1">
    <source>
        <dbReference type="ARBA" id="ARBA00010789"/>
    </source>
</evidence>
<keyword evidence="3" id="KW-0833">Ubl conjugation pathway</keyword>
<evidence type="ECO:0000259" key="5">
    <source>
        <dbReference type="Pfam" id="PF09743"/>
    </source>
</evidence>
<reference evidence="9" key="2">
    <citation type="submission" date="2012-11" db="EMBL/GenBank/DDBJ databases">
        <authorList>
            <person name="Kuo A."/>
            <person name="Curtis B.A."/>
            <person name="Tanifuji G."/>
            <person name="Burki F."/>
            <person name="Gruber A."/>
            <person name="Irimia M."/>
            <person name="Maruyama S."/>
            <person name="Arias M.C."/>
            <person name="Ball S.G."/>
            <person name="Gile G.H."/>
            <person name="Hirakawa Y."/>
            <person name="Hopkins J.F."/>
            <person name="Rensing S.A."/>
            <person name="Schmutz J."/>
            <person name="Symeonidi A."/>
            <person name="Elias M."/>
            <person name="Eveleigh R.J."/>
            <person name="Herman E.K."/>
            <person name="Klute M.J."/>
            <person name="Nakayama T."/>
            <person name="Obornik M."/>
            <person name="Reyes-Prieto A."/>
            <person name="Armbrust E.V."/>
            <person name="Aves S.J."/>
            <person name="Beiko R.G."/>
            <person name="Coutinho P."/>
            <person name="Dacks J.B."/>
            <person name="Durnford D.G."/>
            <person name="Fast N.M."/>
            <person name="Green B.R."/>
            <person name="Grisdale C."/>
            <person name="Hempe F."/>
            <person name="Henrissat B."/>
            <person name="Hoppner M.P."/>
            <person name="Ishida K.-I."/>
            <person name="Kim E."/>
            <person name="Koreny L."/>
            <person name="Kroth P.G."/>
            <person name="Liu Y."/>
            <person name="Malik S.-B."/>
            <person name="Maier U.G."/>
            <person name="McRose D."/>
            <person name="Mock T."/>
            <person name="Neilson J.A."/>
            <person name="Onodera N.T."/>
            <person name="Poole A.M."/>
            <person name="Pritham E.J."/>
            <person name="Richards T.A."/>
            <person name="Rocap G."/>
            <person name="Roy S.W."/>
            <person name="Sarai C."/>
            <person name="Schaack S."/>
            <person name="Shirato S."/>
            <person name="Slamovits C.H."/>
            <person name="Spencer D.F."/>
            <person name="Suzuki S."/>
            <person name="Worden A.Z."/>
            <person name="Zauner S."/>
            <person name="Barry K."/>
            <person name="Bell C."/>
            <person name="Bharti A.K."/>
            <person name="Crow J.A."/>
            <person name="Grimwood J."/>
            <person name="Kramer R."/>
            <person name="Lindquist E."/>
            <person name="Lucas S."/>
            <person name="Salamov A."/>
            <person name="McFadden G.I."/>
            <person name="Lane C.E."/>
            <person name="Keeling P.J."/>
            <person name="Gray M.W."/>
            <person name="Grigoriev I.V."/>
            <person name="Archibald J.M."/>
        </authorList>
    </citation>
    <scope>NUCLEOTIDE SEQUENCE</scope>
    <source>
        <strain evidence="9">CCMP2712</strain>
    </source>
</reference>
<reference evidence="7 9" key="1">
    <citation type="journal article" date="2012" name="Nature">
        <title>Algal genomes reveal evolutionary mosaicism and the fate of nucleomorphs.</title>
        <authorList>
            <consortium name="DOE Joint Genome Institute"/>
            <person name="Curtis B.A."/>
            <person name="Tanifuji G."/>
            <person name="Burki F."/>
            <person name="Gruber A."/>
            <person name="Irimia M."/>
            <person name="Maruyama S."/>
            <person name="Arias M.C."/>
            <person name="Ball S.G."/>
            <person name="Gile G.H."/>
            <person name="Hirakawa Y."/>
            <person name="Hopkins J.F."/>
            <person name="Kuo A."/>
            <person name="Rensing S.A."/>
            <person name="Schmutz J."/>
            <person name="Symeonidi A."/>
            <person name="Elias M."/>
            <person name="Eveleigh R.J."/>
            <person name="Herman E.K."/>
            <person name="Klute M.J."/>
            <person name="Nakayama T."/>
            <person name="Obornik M."/>
            <person name="Reyes-Prieto A."/>
            <person name="Armbrust E.V."/>
            <person name="Aves S.J."/>
            <person name="Beiko R.G."/>
            <person name="Coutinho P."/>
            <person name="Dacks J.B."/>
            <person name="Durnford D.G."/>
            <person name="Fast N.M."/>
            <person name="Green B.R."/>
            <person name="Grisdale C.J."/>
            <person name="Hempel F."/>
            <person name="Henrissat B."/>
            <person name="Hoppner M.P."/>
            <person name="Ishida K."/>
            <person name="Kim E."/>
            <person name="Koreny L."/>
            <person name="Kroth P.G."/>
            <person name="Liu Y."/>
            <person name="Malik S.B."/>
            <person name="Maier U.G."/>
            <person name="McRose D."/>
            <person name="Mock T."/>
            <person name="Neilson J.A."/>
            <person name="Onodera N.T."/>
            <person name="Poole A.M."/>
            <person name="Pritham E.J."/>
            <person name="Richards T.A."/>
            <person name="Rocap G."/>
            <person name="Roy S.W."/>
            <person name="Sarai C."/>
            <person name="Schaack S."/>
            <person name="Shirato S."/>
            <person name="Slamovits C.H."/>
            <person name="Spencer D.F."/>
            <person name="Suzuki S."/>
            <person name="Worden A.Z."/>
            <person name="Zauner S."/>
            <person name="Barry K."/>
            <person name="Bell C."/>
            <person name="Bharti A.K."/>
            <person name="Crow J.A."/>
            <person name="Grimwood J."/>
            <person name="Kramer R."/>
            <person name="Lindquist E."/>
            <person name="Lucas S."/>
            <person name="Salamov A."/>
            <person name="McFadden G.I."/>
            <person name="Lane C.E."/>
            <person name="Keeling P.J."/>
            <person name="Gray M.W."/>
            <person name="Grigoriev I.V."/>
            <person name="Archibald J.M."/>
        </authorList>
    </citation>
    <scope>NUCLEOTIDE SEQUENCE</scope>
    <source>
        <strain evidence="7 9">CCMP2712</strain>
    </source>
</reference>
<dbReference type="PANTHER" id="PTHR31057">
    <property type="entry name" value="E3 UFM1-PROTEIN LIGASE 1"/>
    <property type="match status" value="1"/>
</dbReference>
<reference evidence="8" key="3">
    <citation type="submission" date="2016-03" db="UniProtKB">
        <authorList>
            <consortium name="EnsemblProtists"/>
        </authorList>
    </citation>
    <scope>IDENTIFICATION</scope>
</reference>
<feature type="domain" description="E3 UFM1-protein ligase 1-like N-terminal" evidence="5">
    <location>
        <begin position="3"/>
        <end position="113"/>
    </location>
</feature>
<dbReference type="OrthoDB" id="10258297at2759"/>
<accession>L1JUI1</accession>
<dbReference type="InterPro" id="IPR056579">
    <property type="entry name" value="Ufl1_N"/>
</dbReference>
<dbReference type="GO" id="GO:0032434">
    <property type="term" value="P:regulation of proteasomal ubiquitin-dependent protein catabolic process"/>
    <property type="evidence" value="ECO:0007669"/>
    <property type="project" value="TreeGrafter"/>
</dbReference>
<feature type="domain" description="E3 UFM1-protein ligase 1-like N-terminal" evidence="5">
    <location>
        <begin position="137"/>
        <end position="251"/>
    </location>
</feature>
<dbReference type="STRING" id="905079.L1JUI1"/>
<sequence>MDEIEALQALLGAVQKQETRPRLSERNCRELLIKLLSNGLVTLIVNLDGNEYVTPEHLEKEIRDEIVVNGGRVKITDIQTAVNVDLRHVQDRMDKILSEDSSISMIDGEVLTSGIEIRHHDSIPDRNSIAKNGLHSARKDGRGMLYTDTYIERQEACIRGTFSALTRPTTLASLQSIFYFDESLFDQKVESLIKEGRIKGTLSGKGMRAVYTPEIFIRSQLSAAKNFFNQNGYIEYSTAEKMLINNPKSFLSKEFGNLGFALRSCFVSSRLVEQCIEHIRAKATADGDRLHAALKSDLVSPAAAQDDDDDDDGGRGKKKGGKKNVKEVEEEEEDGKKGKGSKRQELKEAAAKQKEKKGKGGGDESSAKKIDKGGKQQQGSSFDYDGETSKFVKDFLKSSSDDHEMDFASEDFIQEVVVSLRSKAKDIYHEIANSLFTSSATKRVKNDELQSKFVLLYQQLSLFRKGISFFSDETAAAMEKYLLKTLCTDIVNLVLESQCKAHGISFSATAEDRQKLQPSLTQEAAGTLSSFQELVVKILNSDGGDEAAMAEAAALSETVRSLASTKEGLSKACVSSEK</sequence>
<dbReference type="GeneID" id="17308419"/>
<evidence type="ECO:0000256" key="2">
    <source>
        <dbReference type="ARBA" id="ARBA00022679"/>
    </source>
</evidence>
<organism evidence="7">
    <name type="scientific">Guillardia theta (strain CCMP2712)</name>
    <name type="common">Cryptophyte</name>
    <dbReference type="NCBI Taxonomy" id="905079"/>
    <lineage>
        <taxon>Eukaryota</taxon>
        <taxon>Cryptophyceae</taxon>
        <taxon>Pyrenomonadales</taxon>
        <taxon>Geminigeraceae</taxon>
        <taxon>Guillardia</taxon>
    </lineage>
</organism>
<dbReference type="InterPro" id="IPR056580">
    <property type="entry name" value="Ufl1_dom"/>
</dbReference>
<keyword evidence="2" id="KW-0808">Transferase</keyword>
<feature type="domain" description="E3 UFM1-protein ligase 1-like" evidence="6">
    <location>
        <begin position="447"/>
        <end position="533"/>
    </location>
</feature>
<dbReference type="HOGENOM" id="CLU_012417_1_1_1"/>
<dbReference type="AlphaFoldDB" id="L1JUI1"/>
<gene>
    <name evidence="7" type="ORF">GUITHDRAFT_102581</name>
</gene>
<keyword evidence="9" id="KW-1185">Reference proteome</keyword>
<dbReference type="InterPro" id="IPR018611">
    <property type="entry name" value="Ufl1"/>
</dbReference>
<dbReference type="GO" id="GO:0005789">
    <property type="term" value="C:endoplasmic reticulum membrane"/>
    <property type="evidence" value="ECO:0007669"/>
    <property type="project" value="TreeGrafter"/>
</dbReference>
<evidence type="ECO:0008006" key="10">
    <source>
        <dbReference type="Google" id="ProtNLM"/>
    </source>
</evidence>
<dbReference type="PaxDb" id="55529-EKX51969"/>
<feature type="compositionally biased region" description="Basic and acidic residues" evidence="4">
    <location>
        <begin position="334"/>
        <end position="374"/>
    </location>
</feature>
<dbReference type="Pfam" id="PF09743">
    <property type="entry name" value="E3_UFM1_ligase"/>
    <property type="match status" value="2"/>
</dbReference>
<evidence type="ECO:0000259" key="6">
    <source>
        <dbReference type="Pfam" id="PF23659"/>
    </source>
</evidence>
<evidence type="ECO:0000256" key="4">
    <source>
        <dbReference type="SAM" id="MobiDB-lite"/>
    </source>
</evidence>
<feature type="region of interest" description="Disordered" evidence="4">
    <location>
        <begin position="298"/>
        <end position="385"/>
    </location>
</feature>
<evidence type="ECO:0000256" key="3">
    <source>
        <dbReference type="ARBA" id="ARBA00022786"/>
    </source>
</evidence>
<dbReference type="RefSeq" id="XP_005838949.1">
    <property type="nucleotide sequence ID" value="XM_005838892.1"/>
</dbReference>
<comment type="similarity">
    <text evidence="1">Belongs to the UFL1 family.</text>
</comment>